<dbReference type="KEGG" id="pdh:B9T62_03190"/>
<dbReference type="GO" id="GO:0022857">
    <property type="term" value="F:transmembrane transporter activity"/>
    <property type="evidence" value="ECO:0007669"/>
    <property type="project" value="InterPro"/>
</dbReference>
<dbReference type="RefSeq" id="WP_087913917.1">
    <property type="nucleotide sequence ID" value="NZ_CP021780.1"/>
</dbReference>
<feature type="transmembrane region" description="Helical" evidence="8">
    <location>
        <begin position="59"/>
        <end position="79"/>
    </location>
</feature>
<dbReference type="Gene3D" id="1.10.3730.20">
    <property type="match status" value="1"/>
</dbReference>
<dbReference type="InterPro" id="IPR000390">
    <property type="entry name" value="Small_drug/metabolite_transptr"/>
</dbReference>
<reference evidence="9 10" key="1">
    <citation type="submission" date="2017-06" db="EMBL/GenBank/DDBJ databases">
        <title>Complete genome sequence of Paenibacillus donghaensis KCTC 13049T isolated from East Sea sediment, South Korea.</title>
        <authorList>
            <person name="Jung B.K."/>
            <person name="Hong S.-J."/>
            <person name="Shin J.-H."/>
        </authorList>
    </citation>
    <scope>NUCLEOTIDE SEQUENCE [LARGE SCALE GENOMIC DNA]</scope>
    <source>
        <strain evidence="9 10">KCTC 13049</strain>
    </source>
</reference>
<dbReference type="SUPFAM" id="SSF103481">
    <property type="entry name" value="Multidrug resistance efflux transporter EmrE"/>
    <property type="match status" value="1"/>
</dbReference>
<evidence type="ECO:0000256" key="6">
    <source>
        <dbReference type="ARBA" id="ARBA00023136"/>
    </source>
</evidence>
<evidence type="ECO:0000256" key="1">
    <source>
        <dbReference type="ARBA" id="ARBA00004651"/>
    </source>
</evidence>
<evidence type="ECO:0000256" key="4">
    <source>
        <dbReference type="ARBA" id="ARBA00022692"/>
    </source>
</evidence>
<dbReference type="AlphaFoldDB" id="A0A2Z2K5N4"/>
<evidence type="ECO:0000256" key="3">
    <source>
        <dbReference type="ARBA" id="ARBA00022475"/>
    </source>
</evidence>
<sequence>MAWIYLLVAGGFEVFGVSMIHSLNKARNWRSIGMISLGFGGSFLFLTLAMQTLPMSTAYALWTGIGASGGAVLGMLRYGEARDLRRILYIVMILGAAVGLKLVA</sequence>
<protein>
    <submittedName>
        <fullName evidence="9">QacE family quaternary ammonium compound efflux SMR transporter</fullName>
    </submittedName>
</protein>
<dbReference type="PANTHER" id="PTHR30561">
    <property type="entry name" value="SMR FAMILY PROTON-DEPENDENT DRUG EFFLUX TRANSPORTER SUGE"/>
    <property type="match status" value="1"/>
</dbReference>
<organism evidence="9 10">
    <name type="scientific">Paenibacillus donghaensis</name>
    <dbReference type="NCBI Taxonomy" id="414771"/>
    <lineage>
        <taxon>Bacteria</taxon>
        <taxon>Bacillati</taxon>
        <taxon>Bacillota</taxon>
        <taxon>Bacilli</taxon>
        <taxon>Bacillales</taxon>
        <taxon>Paenibacillaceae</taxon>
        <taxon>Paenibacillus</taxon>
    </lineage>
</organism>
<dbReference type="EMBL" id="CP021780">
    <property type="protein sequence ID" value="ASA19894.1"/>
    <property type="molecule type" value="Genomic_DNA"/>
</dbReference>
<comment type="similarity">
    <text evidence="7">Belongs to the drug/metabolite transporter (DMT) superfamily. Small multidrug resistance (SMR) (TC 2.A.7.1) family.</text>
</comment>
<dbReference type="GO" id="GO:0005886">
    <property type="term" value="C:plasma membrane"/>
    <property type="evidence" value="ECO:0007669"/>
    <property type="project" value="UniProtKB-SubCell"/>
</dbReference>
<accession>A0A2Z2K5N4</accession>
<dbReference type="Pfam" id="PF00893">
    <property type="entry name" value="Multi_Drug_Res"/>
    <property type="match status" value="1"/>
</dbReference>
<evidence type="ECO:0000256" key="7">
    <source>
        <dbReference type="RuleBase" id="RU003942"/>
    </source>
</evidence>
<evidence type="ECO:0000313" key="9">
    <source>
        <dbReference type="EMBL" id="ASA19894.1"/>
    </source>
</evidence>
<evidence type="ECO:0000256" key="5">
    <source>
        <dbReference type="ARBA" id="ARBA00022989"/>
    </source>
</evidence>
<gene>
    <name evidence="9" type="ORF">B9T62_03190</name>
</gene>
<keyword evidence="6 8" id="KW-0472">Membrane</keyword>
<comment type="subcellular location">
    <subcellularLocation>
        <location evidence="1 7">Cell membrane</location>
        <topology evidence="1 7">Multi-pass membrane protein</topology>
    </subcellularLocation>
</comment>
<name>A0A2Z2K5N4_9BACL</name>
<feature type="transmembrane region" description="Helical" evidence="8">
    <location>
        <begin position="35"/>
        <end position="53"/>
    </location>
</feature>
<evidence type="ECO:0000313" key="10">
    <source>
        <dbReference type="Proteomes" id="UP000249890"/>
    </source>
</evidence>
<keyword evidence="3" id="KW-1003">Cell membrane</keyword>
<keyword evidence="10" id="KW-1185">Reference proteome</keyword>
<keyword evidence="4 7" id="KW-0812">Transmembrane</keyword>
<keyword evidence="5 8" id="KW-1133">Transmembrane helix</keyword>
<dbReference type="OrthoDB" id="21828at2"/>
<evidence type="ECO:0000256" key="8">
    <source>
        <dbReference type="SAM" id="Phobius"/>
    </source>
</evidence>
<dbReference type="Proteomes" id="UP000249890">
    <property type="component" value="Chromosome"/>
</dbReference>
<proteinExistence type="inferred from homology"/>
<dbReference type="InterPro" id="IPR037185">
    <property type="entry name" value="EmrE-like"/>
</dbReference>
<evidence type="ECO:0000256" key="2">
    <source>
        <dbReference type="ARBA" id="ARBA00022448"/>
    </source>
</evidence>
<keyword evidence="2" id="KW-0813">Transport</keyword>
<feature type="transmembrane region" description="Helical" evidence="8">
    <location>
        <begin position="6"/>
        <end position="23"/>
    </location>
</feature>
<dbReference type="PANTHER" id="PTHR30561:SF0">
    <property type="entry name" value="GUANIDINIUM EXPORTER"/>
    <property type="match status" value="1"/>
</dbReference>
<dbReference type="InterPro" id="IPR045324">
    <property type="entry name" value="Small_multidrug_res"/>
</dbReference>
<feature type="transmembrane region" description="Helical" evidence="8">
    <location>
        <begin position="86"/>
        <end position="103"/>
    </location>
</feature>